<dbReference type="PANTHER" id="PTHR42839:SF2">
    <property type="entry name" value="ISOCHORISMATE SYNTHASE ENTC"/>
    <property type="match status" value="1"/>
</dbReference>
<evidence type="ECO:0000313" key="8">
    <source>
        <dbReference type="Proteomes" id="UP001500187"/>
    </source>
</evidence>
<accession>A0ABP9B199</accession>
<dbReference type="PANTHER" id="PTHR42839">
    <property type="entry name" value="ISOCHORISMATE SYNTHASE ENTC"/>
    <property type="match status" value="1"/>
</dbReference>
<reference evidence="8" key="1">
    <citation type="journal article" date="2019" name="Int. J. Syst. Evol. Microbiol.">
        <title>The Global Catalogue of Microorganisms (GCM) 10K type strain sequencing project: providing services to taxonomists for standard genome sequencing and annotation.</title>
        <authorList>
            <consortium name="The Broad Institute Genomics Platform"/>
            <consortium name="The Broad Institute Genome Sequencing Center for Infectious Disease"/>
            <person name="Wu L."/>
            <person name="Ma J."/>
        </authorList>
    </citation>
    <scope>NUCLEOTIDE SEQUENCE [LARGE SCALE GENOMIC DNA]</scope>
    <source>
        <strain evidence="8">JCM 18541</strain>
    </source>
</reference>
<dbReference type="EC" id="5.4.4.2" evidence="3"/>
<evidence type="ECO:0000256" key="4">
    <source>
        <dbReference type="ARBA" id="ARBA00023235"/>
    </source>
</evidence>
<keyword evidence="8" id="KW-1185">Reference proteome</keyword>
<evidence type="ECO:0000256" key="2">
    <source>
        <dbReference type="ARBA" id="ARBA00005297"/>
    </source>
</evidence>
<dbReference type="Proteomes" id="UP001500187">
    <property type="component" value="Unassembled WGS sequence"/>
</dbReference>
<evidence type="ECO:0000256" key="3">
    <source>
        <dbReference type="ARBA" id="ARBA00012824"/>
    </source>
</evidence>
<dbReference type="EMBL" id="BAABKP010000001">
    <property type="protein sequence ID" value="GAA4788533.1"/>
    <property type="molecule type" value="Genomic_DNA"/>
</dbReference>
<proteinExistence type="inferred from homology"/>
<protein>
    <recommendedName>
        <fullName evidence="3">isochorismate synthase</fullName>
        <ecNumber evidence="3">5.4.4.2</ecNumber>
    </recommendedName>
    <alternativeName>
        <fullName evidence="5">Isochorismate mutase</fullName>
    </alternativeName>
</protein>
<dbReference type="Gene3D" id="3.60.120.10">
    <property type="entry name" value="Anthranilate synthase"/>
    <property type="match status" value="1"/>
</dbReference>
<evidence type="ECO:0000259" key="6">
    <source>
        <dbReference type="Pfam" id="PF00425"/>
    </source>
</evidence>
<feature type="domain" description="Chorismate-utilising enzyme C-terminal" evidence="6">
    <location>
        <begin position="100"/>
        <end position="355"/>
    </location>
</feature>
<sequence length="386" mass="40862">MLLPTLAKEQTMTAPALLAPFILARGHSALSASGSMTPVSESSALETAAQKNSCVVGLIPFSPEEPAYLAVPDSLVPTETPNLAIRQQPEPVQLSGLDNPGYRQAVAQAVESMNRGEYDKVVLARLLTADYNNDLNLPALLETLRAQQQRATVFSVKLPNGEYLMGASPELVFKSGADGFSTGPLAGSATRTAPIGSTEDAQIGEALLRSAKDRAEHATVVQDIKQRLSPLTLDMKIPATPSLKMTPQLWHLGTDIAGTLKPGLSSLDGARAIHPTPAICGTPTELARRIIEELEPFERGFFGGLVGYMDAEGNGEWHLVLRCARVSARRATLFAGAGIVKDSAPVNEHAETASKFDTFARALGWDTASWAEKTSLLAGGGALNDA</sequence>
<gene>
    <name evidence="7" type="primary">amoC</name>
    <name evidence="7" type="ORF">GCM10023352_02890</name>
</gene>
<dbReference type="InterPro" id="IPR004561">
    <property type="entry name" value="IsoChor_synthase"/>
</dbReference>
<dbReference type="NCBIfam" id="TIGR00543">
    <property type="entry name" value="isochor_syn"/>
    <property type="match status" value="1"/>
</dbReference>
<dbReference type="SUPFAM" id="SSF56322">
    <property type="entry name" value="ADC synthase"/>
    <property type="match status" value="1"/>
</dbReference>
<evidence type="ECO:0000313" key="7">
    <source>
        <dbReference type="EMBL" id="GAA4788533.1"/>
    </source>
</evidence>
<organism evidence="7 8">
    <name type="scientific">Rothia endophytica</name>
    <dbReference type="NCBI Taxonomy" id="1324766"/>
    <lineage>
        <taxon>Bacteria</taxon>
        <taxon>Bacillati</taxon>
        <taxon>Actinomycetota</taxon>
        <taxon>Actinomycetes</taxon>
        <taxon>Micrococcales</taxon>
        <taxon>Micrococcaceae</taxon>
        <taxon>Rothia</taxon>
    </lineage>
</organism>
<keyword evidence="4" id="KW-0413">Isomerase</keyword>
<comment type="similarity">
    <text evidence="2">Belongs to the isochorismate synthase family.</text>
</comment>
<dbReference type="Pfam" id="PF00425">
    <property type="entry name" value="Chorismate_bind"/>
    <property type="match status" value="1"/>
</dbReference>
<name>A0ABP9B199_9MICC</name>
<evidence type="ECO:0000256" key="1">
    <source>
        <dbReference type="ARBA" id="ARBA00000799"/>
    </source>
</evidence>
<dbReference type="InterPro" id="IPR015890">
    <property type="entry name" value="Chorismate_C"/>
</dbReference>
<dbReference type="InterPro" id="IPR005801">
    <property type="entry name" value="ADC_synthase"/>
</dbReference>
<evidence type="ECO:0000256" key="5">
    <source>
        <dbReference type="ARBA" id="ARBA00041564"/>
    </source>
</evidence>
<comment type="caution">
    <text evidence="7">The sequence shown here is derived from an EMBL/GenBank/DDBJ whole genome shotgun (WGS) entry which is preliminary data.</text>
</comment>
<comment type="catalytic activity">
    <reaction evidence="1">
        <text>chorismate = isochorismate</text>
        <dbReference type="Rhea" id="RHEA:18985"/>
        <dbReference type="ChEBI" id="CHEBI:29748"/>
        <dbReference type="ChEBI" id="CHEBI:29780"/>
        <dbReference type="EC" id="5.4.4.2"/>
    </reaction>
</comment>